<reference evidence="2 3" key="1">
    <citation type="submission" date="2017-03" db="EMBL/GenBank/DDBJ databases">
        <title>Genome of the blue death feigning beetle - Asbolus verrucosus.</title>
        <authorList>
            <person name="Rider S.D."/>
        </authorList>
    </citation>
    <scope>NUCLEOTIDE SEQUENCE [LARGE SCALE GENOMIC DNA]</scope>
    <source>
        <strain evidence="2">Butters</strain>
        <tissue evidence="2">Head and leg muscle</tissue>
    </source>
</reference>
<dbReference type="OrthoDB" id="8197936at2759"/>
<evidence type="ECO:0000256" key="1">
    <source>
        <dbReference type="SAM" id="MobiDB-lite"/>
    </source>
</evidence>
<dbReference type="Proteomes" id="UP000292052">
    <property type="component" value="Unassembled WGS sequence"/>
</dbReference>
<evidence type="ECO:0000313" key="3">
    <source>
        <dbReference type="Proteomes" id="UP000292052"/>
    </source>
</evidence>
<organism evidence="2 3">
    <name type="scientific">Asbolus verrucosus</name>
    <name type="common">Desert ironclad beetle</name>
    <dbReference type="NCBI Taxonomy" id="1661398"/>
    <lineage>
        <taxon>Eukaryota</taxon>
        <taxon>Metazoa</taxon>
        <taxon>Ecdysozoa</taxon>
        <taxon>Arthropoda</taxon>
        <taxon>Hexapoda</taxon>
        <taxon>Insecta</taxon>
        <taxon>Pterygota</taxon>
        <taxon>Neoptera</taxon>
        <taxon>Endopterygota</taxon>
        <taxon>Coleoptera</taxon>
        <taxon>Polyphaga</taxon>
        <taxon>Cucujiformia</taxon>
        <taxon>Tenebrionidae</taxon>
        <taxon>Pimeliinae</taxon>
        <taxon>Asbolus</taxon>
    </lineage>
</organism>
<accession>A0A482WBI5</accession>
<gene>
    <name evidence="2" type="ORF">BDFB_010654</name>
</gene>
<feature type="region of interest" description="Disordered" evidence="1">
    <location>
        <begin position="40"/>
        <end position="71"/>
    </location>
</feature>
<name>A0A482WBI5_ASBVE</name>
<sequence length="96" mass="10864">MESIKRIAINKSNFVSDEYTRITTPRQDVLFKKGYLNKPKTYQTQTSTGNSTTSTGNSTGNGTPDHQSTDLEYESQFVFPNGFVDQNGIYYVNSEY</sequence>
<proteinExistence type="predicted"/>
<evidence type="ECO:0000313" key="2">
    <source>
        <dbReference type="EMBL" id="RZC42424.1"/>
    </source>
</evidence>
<dbReference type="AlphaFoldDB" id="A0A482WBI5"/>
<keyword evidence="3" id="KW-1185">Reference proteome</keyword>
<protein>
    <submittedName>
        <fullName evidence="2">Uncharacterized protein</fullName>
    </submittedName>
</protein>
<feature type="compositionally biased region" description="Low complexity" evidence="1">
    <location>
        <begin position="43"/>
        <end position="63"/>
    </location>
</feature>
<dbReference type="EMBL" id="QDEB01008099">
    <property type="protein sequence ID" value="RZC42424.1"/>
    <property type="molecule type" value="Genomic_DNA"/>
</dbReference>
<comment type="caution">
    <text evidence="2">The sequence shown here is derived from an EMBL/GenBank/DDBJ whole genome shotgun (WGS) entry which is preliminary data.</text>
</comment>